<dbReference type="OrthoDB" id="160374at2759"/>
<dbReference type="HOGENOM" id="CLU_002371_1_0_1"/>
<feature type="domain" description="Nucleolar 27S pre-rRNA processing Urb2/Npa2 C-terminal" evidence="2">
    <location>
        <begin position="1893"/>
        <end position="2133"/>
    </location>
</feature>
<dbReference type="PANTHER" id="PTHR15682:SF2">
    <property type="entry name" value="UNHEALTHY RIBOSOME BIOGENESIS PROTEIN 2 HOMOLOG"/>
    <property type="match status" value="1"/>
</dbReference>
<sequence length="2134" mass="241728">MASSVTREPENNRKKRKKNKPESIQKPNKRTQVNPLMDEEPEALRKDEQAASSSMESQGSMGWKSLDLALLLQNKELPLQRKIELAYEFVGCVDIELEKASGCVQIPHLISFMSDWIQGVLISSEKKNLMTKTANNSNNSSESSDAVEPCLDFRCWTVFKWCLNFGQVEHLNISPHLMRSITYVLKEALIYSDDICLRKETQLDGTKLSLYDHLEQFSESLLLLFPLHGRRFNANMELWASSSLAAADLVQKVFTISCSKYEGDCLLKISSLVLESFASFMASHPNPRNLFQVFVEKLLEPLMTLIPVLRTSTKESLCGDIKYERTSSLLEIVEHVLSSGIFHFAHLDGFLGLHNLTKSLGSPGVTKESKNDDFVTRKQEGEALKAVSKSYHKCLFQKLMQLKTERKNQALVGLGLLLSLFICQVKKQCRDVKQSISTKSDNVHMDTNLKHHPSIITYASSDNKALENYTTLYVKSTSSRGLNEATRKSVFDLFREFVRPLLLDIQKCSDRSLEEENIEFVILHAHCILQSINELLAQVMHEKIYIPTEDTPQKENYSFLKEVYDVLLRFYAQIPAIWTWVIKNISSSQNGLLSVGSQSINLEEHIKTLIMLIKEAVTAIGYFLDIEYKVVEDDLIDIWSMMLTYLALDSSLCDAFPHGMFSHEIVRVGCLLIKVYSELRQVGSPIFSLCKAIRCIGSPRGDRLMGDFDKEILSCVSSLSFDTCVGPVITLLCSQEFRDSITNAIKSIPEGQASGCIRLLKMDVSESLAWIKKPNNFVGVGNEIEDKALQNNDSKGRIAQAEVLGRGLSEVYTLILDNLTVITSNSVLVGNSLKELVATICPCLSNLVGLQPDRIAEFLSAVSDVWVPENDILKCKLFLSWILVFFFRIYTSSRSLYRQSICLMPPTLARKASVLMGDIFTAYSGMDWKNRINPKEEGYFSLIRKPSDPLLVILQSISDYFQWDSYAQCPQLLYLLHVMTLQRLVDLNWQIKSFEFLQERDERINQAGLLDSAAESAKKWERHASLSKKEASDLTCFVLEFLSSSLFSKAKHKFLKDDLIIQYNAWNLSVGSMSNNVLPCAIWWLLCQNVDIWCTHAMPRNLKKFMTLLVHNSLSYLNGDARDSRMQNVDHTSCTRIMTMCDVSWELLNDTILYEQPLLCRHLRLRLCHALKKSLPPRFFDPYIDLGFDNVPDWQELIDRVEKVSTTGSGDLAAPHAKGRTRNESDPSFREGFIDCQHLLHLMCWIPKSCTNSKSFSVYATHILNIERVVVFCLLDHVKLTPSKSYWGESRVHIVVDELFKLLLSSRRALKYLAVSSEQIGQSSFVHIIFQNSFSILWVLKSISEVSALSLMFTDEDNASRHMKRIIFALIFHTSQLFSTLCKGQMNLALQSLKSQEPLNLSVPVHHVVNTSEKLLKPDEHPQNTTGHSQKTKTVEIPNSDPWERMELLAETLKEHAIKLCTTLEEETSGTSFRAHDINVVLWTRLSSLAAGIQGFVWGFVSAINSIKGKYSIDKTQLFIWRHSHVSRVMSSVNVFEQFAVLCIKMFLLDNSRRIKTDSDCLGNWGSTNQVLQSDYGSGPTYSQVKEFTIDLFELPDLTKSLLQTLLKGKNPDLAFCIGQLFMVAAAILKVKHVLSFPMVVNQPMNFCQSMDFLIGLMHYLLSESTSMVGWSHPSSFSWLHGVLKYLEVLGSCLPFKDPIFSRDVYAKLINLHLGVIEKFISLQGRTATLAYHKTGYNFEKLEEWRGPSEDDASEFDSEKYNMNEFKARIKTSFTMFVRNPLELHFLSAIQAVERALVGVQEGCTMVYEIKTGGIKGGKVAAVVASGIECLDLILECITGRKCMNVLARHIPSLAGALFNIVLHLQSPLIFLPQKLEFDPNQGYVDPGSVILMCVGVLSKVAAKDSLCPLFAGHVGQCLHLPTALFQHFSWIKKPQDSFISPLFTTNPGFGPKDSLVMNGHLKTIDYVFCVNLYTACCRLLCTVIRHWKREVGHCISLLCNSVRILLYCLETMDTDLAHNRGFCVWNTQEVVKCASFLRRIYEEIRQQKEPLGMYSSHFLSSYIQLYSGLGPSKMGIKREVDEALRPGIYALIDICSPDDLQHLHTVLGEGPCRSTLQELRHEHELRFKYFGKA</sequence>
<protein>
    <recommendedName>
        <fullName evidence="2">Nucleolar 27S pre-rRNA processing Urb2/Npa2 C-terminal domain-containing protein</fullName>
    </recommendedName>
</protein>
<evidence type="ECO:0000313" key="3">
    <source>
        <dbReference type="EMBL" id="ERN13537.1"/>
    </source>
</evidence>
<dbReference type="Proteomes" id="UP000017836">
    <property type="component" value="Unassembled WGS sequence"/>
</dbReference>
<dbReference type="Gramene" id="ERN13537">
    <property type="protein sequence ID" value="ERN13537"/>
    <property type="gene ID" value="AMTR_s00041p00230870"/>
</dbReference>
<evidence type="ECO:0000313" key="4">
    <source>
        <dbReference type="Proteomes" id="UP000017836"/>
    </source>
</evidence>
<organism evidence="3 4">
    <name type="scientific">Amborella trichopoda</name>
    <dbReference type="NCBI Taxonomy" id="13333"/>
    <lineage>
        <taxon>Eukaryota</taxon>
        <taxon>Viridiplantae</taxon>
        <taxon>Streptophyta</taxon>
        <taxon>Embryophyta</taxon>
        <taxon>Tracheophyta</taxon>
        <taxon>Spermatophyta</taxon>
        <taxon>Magnoliopsida</taxon>
        <taxon>Amborellales</taxon>
        <taxon>Amborellaceae</taxon>
        <taxon>Amborella</taxon>
    </lineage>
</organism>
<dbReference type="STRING" id="13333.W1PU21"/>
<dbReference type="GO" id="GO:0042254">
    <property type="term" value="P:ribosome biogenesis"/>
    <property type="evidence" value="ECO:0000318"/>
    <property type="project" value="GO_Central"/>
</dbReference>
<dbReference type="Pfam" id="PF10441">
    <property type="entry name" value="Urb2"/>
    <property type="match status" value="1"/>
</dbReference>
<accession>W1PU21</accession>
<dbReference type="GO" id="GO:0005730">
    <property type="term" value="C:nucleolus"/>
    <property type="evidence" value="ECO:0000318"/>
    <property type="project" value="GO_Central"/>
</dbReference>
<dbReference type="InterPro" id="IPR052609">
    <property type="entry name" value="Ribosome_Biogenesis_Reg"/>
</dbReference>
<evidence type="ECO:0000259" key="2">
    <source>
        <dbReference type="Pfam" id="PF10441"/>
    </source>
</evidence>
<dbReference type="EMBL" id="KI392588">
    <property type="protein sequence ID" value="ERN13537.1"/>
    <property type="molecule type" value="Genomic_DNA"/>
</dbReference>
<dbReference type="PANTHER" id="PTHR15682">
    <property type="entry name" value="UNHEALTHY RIBOSOME BIOGENESIS PROTEIN 2 HOMOLOG"/>
    <property type="match status" value="1"/>
</dbReference>
<dbReference type="OMA" id="CLDYRCW"/>
<feature type="region of interest" description="Disordered" evidence="1">
    <location>
        <begin position="1417"/>
        <end position="1436"/>
    </location>
</feature>
<dbReference type="KEGG" id="atr:18441782"/>
<name>W1PU21_AMBTC</name>
<feature type="compositionally biased region" description="Polar residues" evidence="1">
    <location>
        <begin position="50"/>
        <end position="59"/>
    </location>
</feature>
<dbReference type="eggNOG" id="ENOG502QWPJ">
    <property type="taxonomic scope" value="Eukaryota"/>
</dbReference>
<dbReference type="InterPro" id="IPR018849">
    <property type="entry name" value="Urb2/Npa2_C"/>
</dbReference>
<keyword evidence="4" id="KW-1185">Reference proteome</keyword>
<evidence type="ECO:0000256" key="1">
    <source>
        <dbReference type="SAM" id="MobiDB-lite"/>
    </source>
</evidence>
<gene>
    <name evidence="3" type="ORF">AMTR_s00041p00230870</name>
</gene>
<reference evidence="4" key="1">
    <citation type="journal article" date="2013" name="Science">
        <title>The Amborella genome and the evolution of flowering plants.</title>
        <authorList>
            <consortium name="Amborella Genome Project"/>
        </authorList>
    </citation>
    <scope>NUCLEOTIDE SEQUENCE [LARGE SCALE GENOMIC DNA]</scope>
</reference>
<feature type="region of interest" description="Disordered" evidence="1">
    <location>
        <begin position="1"/>
        <end position="59"/>
    </location>
</feature>
<proteinExistence type="predicted"/>